<proteinExistence type="predicted"/>
<accession>A0A255ZXG0</accession>
<protein>
    <submittedName>
        <fullName evidence="1">Uncharacterized protein</fullName>
    </submittedName>
</protein>
<gene>
    <name evidence="1" type="ORF">CHU92_01610</name>
</gene>
<comment type="caution">
    <text evidence="1">The sequence shown here is derived from an EMBL/GenBank/DDBJ whole genome shotgun (WGS) entry which is preliminary data.</text>
</comment>
<keyword evidence="2" id="KW-1185">Reference proteome</keyword>
<sequence>MKLENENSNEPQNPQLNIGAVSGSLNNIYLFKVRDFTTTLLGRFEDGKYFIQRGDGTKYEYDEYRVVWKRKLNCH</sequence>
<dbReference type="AlphaFoldDB" id="A0A255ZXG0"/>
<dbReference type="EMBL" id="NOXV01000124">
    <property type="protein sequence ID" value="OYQ46126.1"/>
    <property type="molecule type" value="Genomic_DNA"/>
</dbReference>
<dbReference type="Proteomes" id="UP000216605">
    <property type="component" value="Unassembled WGS sequence"/>
</dbReference>
<name>A0A255ZXG0_9FLAO</name>
<evidence type="ECO:0000313" key="1">
    <source>
        <dbReference type="EMBL" id="OYQ46126.1"/>
    </source>
</evidence>
<organism evidence="1 2">
    <name type="scientific">Flavobacterium cyanobacteriorum</name>
    <dbReference type="NCBI Taxonomy" id="2022802"/>
    <lineage>
        <taxon>Bacteria</taxon>
        <taxon>Pseudomonadati</taxon>
        <taxon>Bacteroidota</taxon>
        <taxon>Flavobacteriia</taxon>
        <taxon>Flavobacteriales</taxon>
        <taxon>Flavobacteriaceae</taxon>
        <taxon>Flavobacterium</taxon>
    </lineage>
</organism>
<dbReference type="RefSeq" id="WP_094411937.1">
    <property type="nucleotide sequence ID" value="NZ_NOXV01000124.1"/>
</dbReference>
<evidence type="ECO:0000313" key="2">
    <source>
        <dbReference type="Proteomes" id="UP000216605"/>
    </source>
</evidence>
<reference evidence="1 2" key="1">
    <citation type="submission" date="2017-07" db="EMBL/GenBank/DDBJ databases">
        <title>Flavobacterium cyanobacteriorum sp. nov., isolated from cyanobacterial aggregates in a eutrophic lake.</title>
        <authorList>
            <person name="Cai H."/>
        </authorList>
    </citation>
    <scope>NUCLEOTIDE SEQUENCE [LARGE SCALE GENOMIC DNA]</scope>
    <source>
        <strain evidence="1 2">TH021</strain>
    </source>
</reference>